<reference evidence="3 4" key="1">
    <citation type="journal article" date="2011" name="J. Bacteriol.">
        <title>Genome sequence of the verrucomicrobium Opitutus terrae PB90-1, an abundant inhabitant of rice paddy soil ecosystems.</title>
        <authorList>
            <person name="van Passel M.W."/>
            <person name="Kant R."/>
            <person name="Palva A."/>
            <person name="Copeland A."/>
            <person name="Lucas S."/>
            <person name="Lapidus A."/>
            <person name="Glavina del Rio T."/>
            <person name="Pitluck S."/>
            <person name="Goltsman E."/>
            <person name="Clum A."/>
            <person name="Sun H."/>
            <person name="Schmutz J."/>
            <person name="Larimer F.W."/>
            <person name="Land M.L."/>
            <person name="Hauser L."/>
            <person name="Kyrpides N."/>
            <person name="Mikhailova N."/>
            <person name="Richardson P.P."/>
            <person name="Janssen P.H."/>
            <person name="de Vos W.M."/>
            <person name="Smidt H."/>
        </authorList>
    </citation>
    <scope>NUCLEOTIDE SEQUENCE [LARGE SCALE GENOMIC DNA]</scope>
    <source>
        <strain evidence="4">DSM 11246 / JCM 15787 / PB90-1</strain>
    </source>
</reference>
<gene>
    <name evidence="3" type="ordered locus">Oter_2256</name>
</gene>
<feature type="signal peptide" evidence="1">
    <location>
        <begin position="1"/>
        <end position="28"/>
    </location>
</feature>
<keyword evidence="4" id="KW-1185">Reference proteome</keyword>
<accession>B1ZPT6</accession>
<dbReference type="Gene3D" id="2.60.40.10">
    <property type="entry name" value="Immunoglobulins"/>
    <property type="match status" value="2"/>
</dbReference>
<dbReference type="InterPro" id="IPR036179">
    <property type="entry name" value="Ig-like_dom_sf"/>
</dbReference>
<dbReference type="SUPFAM" id="SSF49313">
    <property type="entry name" value="Cadherin-like"/>
    <property type="match status" value="1"/>
</dbReference>
<evidence type="ECO:0000313" key="3">
    <source>
        <dbReference type="EMBL" id="ACB75539.1"/>
    </source>
</evidence>
<dbReference type="Pfam" id="PF13927">
    <property type="entry name" value="Ig_3"/>
    <property type="match status" value="1"/>
</dbReference>
<dbReference type="KEGG" id="ote:Oter_2256"/>
<dbReference type="PROSITE" id="PS50835">
    <property type="entry name" value="IG_LIKE"/>
    <property type="match status" value="1"/>
</dbReference>
<dbReference type="Proteomes" id="UP000007013">
    <property type="component" value="Chromosome"/>
</dbReference>
<dbReference type="HOGENOM" id="CLU_272723_0_0_0"/>
<dbReference type="EMBL" id="CP001032">
    <property type="protein sequence ID" value="ACB75539.1"/>
    <property type="molecule type" value="Genomic_DNA"/>
</dbReference>
<feature type="domain" description="Ig-like" evidence="2">
    <location>
        <begin position="840"/>
        <end position="919"/>
    </location>
</feature>
<feature type="chain" id="PRO_5002771961" evidence="1">
    <location>
        <begin position="29"/>
        <end position="1183"/>
    </location>
</feature>
<dbReference type="InterPro" id="IPR013431">
    <property type="entry name" value="Delta_60_rpt"/>
</dbReference>
<evidence type="ECO:0000313" key="4">
    <source>
        <dbReference type="Proteomes" id="UP000007013"/>
    </source>
</evidence>
<dbReference type="Pfam" id="PF17164">
    <property type="entry name" value="DUF5122"/>
    <property type="match status" value="11"/>
</dbReference>
<name>B1ZPT6_OPITP</name>
<evidence type="ECO:0000256" key="1">
    <source>
        <dbReference type="SAM" id="SignalP"/>
    </source>
</evidence>
<sequence>MNIRAFAILPRSLVSICVVCLVASNIRAAVAPDTLALDPAFAPVLESTAGRTKSVISQPDGKLIVAGSFTRINGVSRNNLARLMKDGAVDPTFSPGIGPNGEISMTALQPDGHVIVVGGFTAFGTAARNGIARINLDGSLDTSFVPAKLTNSRDETLMDGVVAVQSDGRILVGRKQVWSGSGSMVRLAPDGSLDAAFSRNAADTPVHAIRVLSSGKILVAGRFDSYNGTPCKGIVRLNADGTVDPGFANSLPAGFYPVAMDVCPDGTVVLGAERSSTNLIRLALDGSVDQQFEPWGGSDRFVTSLAVQPDGRIIAAGSFGVVDGVEQRVVRLSTKGARDPSWEAPDAPQEPLAILLLKDNRVLVGGSSGMVDGVPRSGLQRLHADGSHDATFSAQVRAAGIVHAMVPRTDGKIAIGGQFNFVNGAPSEGLALLNADGTTADGFSASVSLVNVPLYSAAVRALALQPDGRLLVGGNFNRVNGEPHSYITRLQSGGSIDPTFSTGVGPNGPVNGISVQPDGQIVLGGNFSEFSGVFRSAIARISGTGALDPSFTPGTSGSVNTMLLDSSNRIFVGSFNGLKCILPDGRSGDTGLVQPIDSGSFVSAIAQGSDRKIYVEGLIDLNIWADGVMDLSGEKRNLGLVRLSSDGKVDGSFARIPASRIGGIGALCLQSDGSIIAGRAYNIGGWNTSTTGIARFSSAGSLDSSFRVLDLEDPGFTSMALLQDGRILASGSRFHDKITDQRGLARFAAPSRPSLTSPTTAVFVAGVETSLQLTATGCPAPTIELVSGTLPSWAAWHPDSGVISGTALAGAPETLLVFRAVNVAGQSSPRDLRLNVQARPRFTRQPQGAAIPVGGSVTLSAQGDGTPVPSFQWRRNGVDLPGQVAASLTLADMQPALAGVYTVVLSNSVASTESNPAVVGVDTAAKVVGAATEVGHDIPHSNGNVYDQVLLAGEAATITADPGQITRLSYLDLTDDIVQVEFSGAGSLTITLETPTGPARPVKYNQDVEYVKGHASLVLVGADETTNVGAFSVGRITASNPTLFRDDVSYDGYVDLRSIAIASSDGKFGGVRTANVVYSAEQGTVGIQAMGTSFTGPVYVADLQGSGSAEVVLLIGSATTIAVTGGDLFQSNAQVIRTDGIDELQFWPGSSSHGVLAPAQRNRAQLLQDGIDITDLIVVPPSQ</sequence>
<dbReference type="InterPro" id="IPR015919">
    <property type="entry name" value="Cadherin-like_sf"/>
</dbReference>
<dbReference type="AlphaFoldDB" id="B1ZPT6"/>
<dbReference type="RefSeq" id="WP_012375076.1">
    <property type="nucleotide sequence ID" value="NC_010571.1"/>
</dbReference>
<protein>
    <submittedName>
        <fullName evidence="3">Immunoglobulin I-set domain protein</fullName>
    </submittedName>
</protein>
<dbReference type="GO" id="GO:0005509">
    <property type="term" value="F:calcium ion binding"/>
    <property type="evidence" value="ECO:0007669"/>
    <property type="project" value="InterPro"/>
</dbReference>
<dbReference type="SUPFAM" id="SSF48726">
    <property type="entry name" value="Immunoglobulin"/>
    <property type="match status" value="1"/>
</dbReference>
<proteinExistence type="predicted"/>
<dbReference type="InterPro" id="IPR003599">
    <property type="entry name" value="Ig_sub"/>
</dbReference>
<dbReference type="SUPFAM" id="SSF101898">
    <property type="entry name" value="NHL repeat"/>
    <property type="match status" value="2"/>
</dbReference>
<dbReference type="InterPro" id="IPR007110">
    <property type="entry name" value="Ig-like_dom"/>
</dbReference>
<dbReference type="InterPro" id="IPR013783">
    <property type="entry name" value="Ig-like_fold"/>
</dbReference>
<organism evidence="3 4">
    <name type="scientific">Opitutus terrae (strain DSM 11246 / JCM 15787 / PB90-1)</name>
    <dbReference type="NCBI Taxonomy" id="452637"/>
    <lineage>
        <taxon>Bacteria</taxon>
        <taxon>Pseudomonadati</taxon>
        <taxon>Verrucomicrobiota</taxon>
        <taxon>Opitutia</taxon>
        <taxon>Opitutales</taxon>
        <taxon>Opitutaceae</taxon>
        <taxon>Opitutus</taxon>
    </lineage>
</organism>
<dbReference type="SUPFAM" id="SSF63829">
    <property type="entry name" value="Calcium-dependent phosphotriesterase"/>
    <property type="match status" value="1"/>
</dbReference>
<evidence type="ECO:0000259" key="2">
    <source>
        <dbReference type="PROSITE" id="PS50835"/>
    </source>
</evidence>
<dbReference type="GO" id="GO:0016020">
    <property type="term" value="C:membrane"/>
    <property type="evidence" value="ECO:0007669"/>
    <property type="project" value="InterPro"/>
</dbReference>
<dbReference type="eggNOG" id="COG3386">
    <property type="taxonomic scope" value="Bacteria"/>
</dbReference>
<keyword evidence="1" id="KW-0732">Signal</keyword>
<dbReference type="SMART" id="SM00409">
    <property type="entry name" value="IG"/>
    <property type="match status" value="1"/>
</dbReference>
<dbReference type="NCBIfam" id="TIGR02608">
    <property type="entry name" value="delta_60_rpt"/>
    <property type="match status" value="9"/>
</dbReference>
<dbReference type="Gene3D" id="2.80.10.50">
    <property type="match status" value="6"/>
</dbReference>